<keyword evidence="13" id="KW-0234">DNA repair</keyword>
<evidence type="ECO:0000313" key="19">
    <source>
        <dbReference type="Proteomes" id="UP000281028"/>
    </source>
</evidence>
<organism evidence="18 19">
    <name type="scientific">Chitinophaga solisilvae</name>
    <dbReference type="NCBI Taxonomy" id="1233460"/>
    <lineage>
        <taxon>Bacteria</taxon>
        <taxon>Pseudomonadati</taxon>
        <taxon>Bacteroidota</taxon>
        <taxon>Chitinophagia</taxon>
        <taxon>Chitinophagales</taxon>
        <taxon>Chitinophagaceae</taxon>
        <taxon>Chitinophaga</taxon>
    </lineage>
</organism>
<evidence type="ECO:0000256" key="1">
    <source>
        <dbReference type="ARBA" id="ARBA00004496"/>
    </source>
</evidence>
<evidence type="ECO:0000256" key="2">
    <source>
        <dbReference type="ARBA" id="ARBA00022490"/>
    </source>
</evidence>
<dbReference type="EMBL" id="RIAR02000001">
    <property type="protein sequence ID" value="NSL90800.1"/>
    <property type="molecule type" value="Genomic_DNA"/>
</dbReference>
<reference evidence="18" key="1">
    <citation type="submission" date="2020-05" db="EMBL/GenBank/DDBJ databases">
        <title>Chitinophaga laudate sp. nov., isolated from a tropical peat swamp.</title>
        <authorList>
            <person name="Goh C.B.S."/>
            <person name="Lee M.S."/>
            <person name="Parimannan S."/>
            <person name="Pasbakhsh P."/>
            <person name="Yule C.M."/>
            <person name="Rajandas H."/>
            <person name="Loke S."/>
            <person name="Croft L."/>
            <person name="Tan J.B.L."/>
        </authorList>
    </citation>
    <scope>NUCLEOTIDE SEQUENCE</scope>
    <source>
        <strain evidence="18">Mgbs1</strain>
    </source>
</reference>
<keyword evidence="2" id="KW-0963">Cytoplasm</keyword>
<dbReference type="Gene3D" id="1.10.8.280">
    <property type="entry name" value="ABC transporter ATPase domain-like"/>
    <property type="match status" value="1"/>
</dbReference>
<dbReference type="NCBIfam" id="TIGR00630">
    <property type="entry name" value="uvra"/>
    <property type="match status" value="1"/>
</dbReference>
<dbReference type="OrthoDB" id="9809851at2"/>
<dbReference type="PROSITE" id="PS00211">
    <property type="entry name" value="ABC_TRANSPORTER_1"/>
    <property type="match status" value="1"/>
</dbReference>
<dbReference type="GO" id="GO:0016887">
    <property type="term" value="F:ATP hydrolysis activity"/>
    <property type="evidence" value="ECO:0007669"/>
    <property type="project" value="InterPro"/>
</dbReference>
<dbReference type="CDD" id="cd03270">
    <property type="entry name" value="ABC_UvrA_I"/>
    <property type="match status" value="1"/>
</dbReference>
<evidence type="ECO:0000256" key="14">
    <source>
        <dbReference type="ARBA" id="ARBA00038000"/>
    </source>
</evidence>
<sequence length="850" mass="92876">MQQNTWKPPHKEFSGFLRVRGAREHNLKNIDLEIPRDALVVFTGVSGSGKSSLAFGTLYAEAQRRYLESVSPYARRLFHQMSVPEVDEITGLPPAVALQQQRGLATTRSSVGSVTTLSNLIRMLYSRAGDYPAGQPHLEAEAFSPNTPAGACPSCHGLGRIYEVTERSMVPDDSLTIRERAVAAWPVAWHGQNLRDILITLGYDVDRPWRDLPKKDRDWILFTEEQPVVPVYPGFSHEEVKRAIRQNVAPAYKGTFSGAKKYVLHNFSNTESAAMKKRLQQFMESAECPLCQGKRLRRESLSVKFAGMDIGEISRLPLHKLSVLMQPFADGTALRGKRQQAHPERELVAQRIAADLVGRLEVLLELGLGYLLLERSTPTLSPGELQRLRLATQVRSNLFGVVYVLDEPSAGLHPADTEALLSALEKLKAAGNSLFVVEHDLDVIQHADWLVDVGPDAGEYGGHILYSGPPPGLAAIADSKTAQYLFATKVPPPHQPRTPAGWLELTGVTRNNLHQLDAAFPLGCLTTVTGISGSGKSSLVSQVLIELASTHLGMELTAEAEEGEGLEHTAPVTLGGRITGGMEHIKRLVQVDQKPIGRTPRSNLATYTGLFDQVRKRFAETKTAKARRYDAGRFSFNVAKGRCETCQGEGFVMVELLFLPSVYAPCPTCHGARYNAKTLEITCNGKNIAEVLEMTVDTAYEFFADDPKIHRSLTVLREVGLGYLRLGQPATQLSGGEAQRIKLATELQRIGRGDTLYILDEPTTGLHPSDTEKLVTQLDSLVEAGNTVIVVEHEMRVVAASDWVIDIGPGAGEAGGKIVATGTPATVAKATRSRTAPYLAKFLEQTGQLS</sequence>
<dbReference type="InterPro" id="IPR004602">
    <property type="entry name" value="UvrA"/>
</dbReference>
<keyword evidence="3" id="KW-0479">Metal-binding</keyword>
<keyword evidence="6" id="KW-0227">DNA damage</keyword>
<dbReference type="InterPro" id="IPR027417">
    <property type="entry name" value="P-loop_NTPase"/>
</dbReference>
<keyword evidence="7" id="KW-0228">DNA excision</keyword>
<dbReference type="GO" id="GO:0005524">
    <property type="term" value="F:ATP binding"/>
    <property type="evidence" value="ECO:0007669"/>
    <property type="project" value="UniProtKB-KW"/>
</dbReference>
<protein>
    <recommendedName>
        <fullName evidence="15">UvrABC system protein A</fullName>
    </recommendedName>
    <alternativeName>
        <fullName evidence="16">Excinuclease ABC subunit A</fullName>
    </alternativeName>
</protein>
<comment type="subcellular location">
    <subcellularLocation>
        <location evidence="1">Cytoplasm</location>
    </subcellularLocation>
</comment>
<dbReference type="AlphaFoldDB" id="A0A433WLS8"/>
<evidence type="ECO:0000256" key="15">
    <source>
        <dbReference type="ARBA" id="ARBA00039316"/>
    </source>
</evidence>
<gene>
    <name evidence="18" type="primary">uvrA</name>
    <name evidence="18" type="ORF">ECE50_028510</name>
</gene>
<dbReference type="InterPro" id="IPR003439">
    <property type="entry name" value="ABC_transporter-like_ATP-bd"/>
</dbReference>
<dbReference type="InterPro" id="IPR041552">
    <property type="entry name" value="UvrA_DNA-bd"/>
</dbReference>
<dbReference type="GO" id="GO:0009380">
    <property type="term" value="C:excinuclease repair complex"/>
    <property type="evidence" value="ECO:0007669"/>
    <property type="project" value="InterPro"/>
</dbReference>
<evidence type="ECO:0000256" key="16">
    <source>
        <dbReference type="ARBA" id="ARBA00042156"/>
    </source>
</evidence>
<dbReference type="PANTHER" id="PTHR43152">
    <property type="entry name" value="UVRABC SYSTEM PROTEIN A"/>
    <property type="match status" value="1"/>
</dbReference>
<dbReference type="PANTHER" id="PTHR43152:SF1">
    <property type="entry name" value="UVRA PROTEIN"/>
    <property type="match status" value="1"/>
</dbReference>
<keyword evidence="10" id="KW-0067">ATP-binding</keyword>
<evidence type="ECO:0000259" key="17">
    <source>
        <dbReference type="PROSITE" id="PS50893"/>
    </source>
</evidence>
<feature type="domain" description="ABC transporter" evidence="17">
    <location>
        <begin position="503"/>
        <end position="834"/>
    </location>
</feature>
<comment type="similarity">
    <text evidence="14">Belongs to the ABC transporter superfamily. UvrA family.</text>
</comment>
<dbReference type="Gene3D" id="1.20.1580.10">
    <property type="entry name" value="ABC transporter ATPase like domain"/>
    <property type="match status" value="2"/>
</dbReference>
<evidence type="ECO:0000256" key="8">
    <source>
        <dbReference type="ARBA" id="ARBA00022771"/>
    </source>
</evidence>
<keyword evidence="19" id="KW-1185">Reference proteome</keyword>
<dbReference type="GO" id="GO:0005737">
    <property type="term" value="C:cytoplasm"/>
    <property type="evidence" value="ECO:0007669"/>
    <property type="project" value="UniProtKB-SubCell"/>
</dbReference>
<evidence type="ECO:0000256" key="6">
    <source>
        <dbReference type="ARBA" id="ARBA00022763"/>
    </source>
</evidence>
<keyword evidence="4" id="KW-0677">Repeat</keyword>
<dbReference type="SUPFAM" id="SSF52540">
    <property type="entry name" value="P-loop containing nucleoside triphosphate hydrolases"/>
    <property type="match status" value="2"/>
</dbReference>
<dbReference type="PROSITE" id="PS50893">
    <property type="entry name" value="ABC_TRANSPORTER_2"/>
    <property type="match status" value="1"/>
</dbReference>
<evidence type="ECO:0000256" key="13">
    <source>
        <dbReference type="ARBA" id="ARBA00023204"/>
    </source>
</evidence>
<evidence type="ECO:0000256" key="4">
    <source>
        <dbReference type="ARBA" id="ARBA00022737"/>
    </source>
</evidence>
<evidence type="ECO:0000256" key="10">
    <source>
        <dbReference type="ARBA" id="ARBA00022840"/>
    </source>
</evidence>
<evidence type="ECO:0000256" key="11">
    <source>
        <dbReference type="ARBA" id="ARBA00022881"/>
    </source>
</evidence>
<keyword evidence="9" id="KW-0862">Zinc</keyword>
<evidence type="ECO:0000256" key="9">
    <source>
        <dbReference type="ARBA" id="ARBA00022833"/>
    </source>
</evidence>
<keyword evidence="12" id="KW-0238">DNA-binding</keyword>
<dbReference type="GO" id="GO:0008270">
    <property type="term" value="F:zinc ion binding"/>
    <property type="evidence" value="ECO:0007669"/>
    <property type="project" value="UniProtKB-KW"/>
</dbReference>
<dbReference type="GO" id="GO:0006289">
    <property type="term" value="P:nucleotide-excision repair"/>
    <property type="evidence" value="ECO:0007669"/>
    <property type="project" value="InterPro"/>
</dbReference>
<dbReference type="Proteomes" id="UP000281028">
    <property type="component" value="Unassembled WGS sequence"/>
</dbReference>
<dbReference type="Pfam" id="PF17755">
    <property type="entry name" value="UvrA_DNA-bind"/>
    <property type="match status" value="1"/>
</dbReference>
<dbReference type="InterPro" id="IPR017871">
    <property type="entry name" value="ABC_transporter-like_CS"/>
</dbReference>
<keyword evidence="8" id="KW-0863">Zinc-finger</keyword>
<comment type="caution">
    <text evidence="18">The sequence shown here is derived from an EMBL/GenBank/DDBJ whole genome shotgun (WGS) entry which is preliminary data.</text>
</comment>
<evidence type="ECO:0000256" key="12">
    <source>
        <dbReference type="ARBA" id="ARBA00023125"/>
    </source>
</evidence>
<proteinExistence type="inferred from homology"/>
<dbReference type="Gene3D" id="3.40.50.300">
    <property type="entry name" value="P-loop containing nucleotide triphosphate hydrolases"/>
    <property type="match status" value="2"/>
</dbReference>
<name>A0A433WLS8_9BACT</name>
<evidence type="ECO:0000256" key="5">
    <source>
        <dbReference type="ARBA" id="ARBA00022741"/>
    </source>
</evidence>
<keyword evidence="5" id="KW-0547">Nucleotide-binding</keyword>
<evidence type="ECO:0000256" key="3">
    <source>
        <dbReference type="ARBA" id="ARBA00022723"/>
    </source>
</evidence>
<keyword evidence="11" id="KW-0267">Excision nuclease</keyword>
<accession>A0A433WLS8</accession>
<dbReference type="GO" id="GO:0004518">
    <property type="term" value="F:nuclease activity"/>
    <property type="evidence" value="ECO:0007669"/>
    <property type="project" value="UniProtKB-KW"/>
</dbReference>
<evidence type="ECO:0000313" key="18">
    <source>
        <dbReference type="EMBL" id="NSL90800.1"/>
    </source>
</evidence>
<evidence type="ECO:0000256" key="7">
    <source>
        <dbReference type="ARBA" id="ARBA00022769"/>
    </source>
</evidence>
<dbReference type="GO" id="GO:0003677">
    <property type="term" value="F:DNA binding"/>
    <property type="evidence" value="ECO:0007669"/>
    <property type="project" value="UniProtKB-KW"/>
</dbReference>